<reference evidence="1 2" key="1">
    <citation type="journal article" date="2018" name="Sci. Rep.">
        <title>Genomic signatures of local adaptation to the degree of environmental predictability in rotifers.</title>
        <authorList>
            <person name="Franch-Gras L."/>
            <person name="Hahn C."/>
            <person name="Garcia-Roger E.M."/>
            <person name="Carmona M.J."/>
            <person name="Serra M."/>
            <person name="Gomez A."/>
        </authorList>
    </citation>
    <scope>NUCLEOTIDE SEQUENCE [LARGE SCALE GENOMIC DNA]</scope>
    <source>
        <strain evidence="1">HYR1</strain>
    </source>
</reference>
<gene>
    <name evidence="1" type="ORF">BpHYR1_022947</name>
</gene>
<name>A0A3M7R9Z9_BRAPC</name>
<comment type="caution">
    <text evidence="1">The sequence shown here is derived from an EMBL/GenBank/DDBJ whole genome shotgun (WGS) entry which is preliminary data.</text>
</comment>
<protein>
    <submittedName>
        <fullName evidence="1">Uncharacterized protein</fullName>
    </submittedName>
</protein>
<sequence>MREHSTIKKHPK</sequence>
<evidence type="ECO:0000313" key="2">
    <source>
        <dbReference type="Proteomes" id="UP000276133"/>
    </source>
</evidence>
<dbReference type="EMBL" id="REGN01003857">
    <property type="protein sequence ID" value="RNA20432.1"/>
    <property type="molecule type" value="Genomic_DNA"/>
</dbReference>
<keyword evidence="2" id="KW-1185">Reference proteome</keyword>
<dbReference type="Proteomes" id="UP000276133">
    <property type="component" value="Unassembled WGS sequence"/>
</dbReference>
<evidence type="ECO:0000313" key="1">
    <source>
        <dbReference type="EMBL" id="RNA20432.1"/>
    </source>
</evidence>
<accession>A0A3M7R9Z9</accession>
<organism evidence="1 2">
    <name type="scientific">Brachionus plicatilis</name>
    <name type="common">Marine rotifer</name>
    <name type="synonym">Brachionus muelleri</name>
    <dbReference type="NCBI Taxonomy" id="10195"/>
    <lineage>
        <taxon>Eukaryota</taxon>
        <taxon>Metazoa</taxon>
        <taxon>Spiralia</taxon>
        <taxon>Gnathifera</taxon>
        <taxon>Rotifera</taxon>
        <taxon>Eurotatoria</taxon>
        <taxon>Monogononta</taxon>
        <taxon>Pseudotrocha</taxon>
        <taxon>Ploima</taxon>
        <taxon>Brachionidae</taxon>
        <taxon>Brachionus</taxon>
    </lineage>
</organism>
<proteinExistence type="predicted"/>